<evidence type="ECO:0000256" key="1">
    <source>
        <dbReference type="PROSITE-ProRule" id="PRU00042"/>
    </source>
</evidence>
<feature type="domain" description="C2H2-type" evidence="3">
    <location>
        <begin position="486"/>
        <end position="517"/>
    </location>
</feature>
<keyword evidence="1" id="KW-0862">Zinc</keyword>
<evidence type="ECO:0000256" key="2">
    <source>
        <dbReference type="SAM" id="MobiDB-lite"/>
    </source>
</evidence>
<evidence type="ECO:0000313" key="4">
    <source>
        <dbReference type="EMBL" id="KAG2204629.1"/>
    </source>
</evidence>
<dbReference type="SUPFAM" id="SSF57667">
    <property type="entry name" value="beta-beta-alpha zinc fingers"/>
    <property type="match status" value="1"/>
</dbReference>
<feature type="domain" description="C2H2-type" evidence="3">
    <location>
        <begin position="456"/>
        <end position="483"/>
    </location>
</feature>
<feature type="region of interest" description="Disordered" evidence="2">
    <location>
        <begin position="511"/>
        <end position="531"/>
    </location>
</feature>
<evidence type="ECO:0000313" key="5">
    <source>
        <dbReference type="Proteomes" id="UP000650833"/>
    </source>
</evidence>
<dbReference type="InterPro" id="IPR013087">
    <property type="entry name" value="Znf_C2H2_type"/>
</dbReference>
<comment type="caution">
    <text evidence="4">The sequence shown here is derived from an EMBL/GenBank/DDBJ whole genome shotgun (WGS) entry which is preliminary data.</text>
</comment>
<feature type="region of interest" description="Disordered" evidence="2">
    <location>
        <begin position="33"/>
        <end position="61"/>
    </location>
</feature>
<keyword evidence="5" id="KW-1185">Reference proteome</keyword>
<dbReference type="AlphaFoldDB" id="A0A8H7R4Y2"/>
<feature type="compositionally biased region" description="Polar residues" evidence="2">
    <location>
        <begin position="518"/>
        <end position="531"/>
    </location>
</feature>
<dbReference type="SMART" id="SM00355">
    <property type="entry name" value="ZnF_C2H2"/>
    <property type="match status" value="2"/>
</dbReference>
<feature type="compositionally biased region" description="Low complexity" evidence="2">
    <location>
        <begin position="35"/>
        <end position="55"/>
    </location>
</feature>
<dbReference type="OrthoDB" id="8117402at2759"/>
<dbReference type="EMBL" id="JAEPRC010000192">
    <property type="protein sequence ID" value="KAG2204629.1"/>
    <property type="molecule type" value="Genomic_DNA"/>
</dbReference>
<proteinExistence type="predicted"/>
<keyword evidence="1" id="KW-0863">Zinc-finger</keyword>
<dbReference type="Proteomes" id="UP000650833">
    <property type="component" value="Unassembled WGS sequence"/>
</dbReference>
<accession>A0A8H7R4Y2</accession>
<protein>
    <recommendedName>
        <fullName evidence="3">C2H2-type domain-containing protein</fullName>
    </recommendedName>
</protein>
<keyword evidence="1" id="KW-0479">Metal-binding</keyword>
<dbReference type="PROSITE" id="PS50157">
    <property type="entry name" value="ZINC_FINGER_C2H2_2"/>
    <property type="match status" value="2"/>
</dbReference>
<evidence type="ECO:0000259" key="3">
    <source>
        <dbReference type="PROSITE" id="PS50157"/>
    </source>
</evidence>
<gene>
    <name evidence="4" type="ORF">INT46_006728</name>
</gene>
<organism evidence="4 5">
    <name type="scientific">Mucor plumbeus</name>
    <dbReference type="NCBI Taxonomy" id="97098"/>
    <lineage>
        <taxon>Eukaryota</taxon>
        <taxon>Fungi</taxon>
        <taxon>Fungi incertae sedis</taxon>
        <taxon>Mucoromycota</taxon>
        <taxon>Mucoromycotina</taxon>
        <taxon>Mucoromycetes</taxon>
        <taxon>Mucorales</taxon>
        <taxon>Mucorineae</taxon>
        <taxon>Mucoraceae</taxon>
        <taxon>Mucor</taxon>
    </lineage>
</organism>
<dbReference type="Gene3D" id="3.30.160.60">
    <property type="entry name" value="Classic Zinc Finger"/>
    <property type="match status" value="1"/>
</dbReference>
<name>A0A8H7R4Y2_9FUNG</name>
<sequence length="531" mass="59224">MAHAIFNVSPVKFLTSIQDHVFTVTPSFKNKLYRQNNNENNNQQQQQQQQNDQRNSSSSPVTLQLTLATDSNMDQELSQQLLQQEMTEIPSSSVPIDIPRSYPLNVPNTTDYNEGLGLMPNNNMLSTSYTSHHSSFQDNHNLIALANSIPNNNQSPYLPADDLTLCFDGLAVKSPTGSYYSHQNGVYSPQQIHSPVNIGSPHSPVYFGSPQSPNYNNTNFLANDVQQQYSFVGSPNSTHFLGSPALTPFMNENGFNSYLSPTNQQQHLSPINSPSPTGSYVGQNYLFPPTAIQTGNYSRPTSPVPDDVILTASEVNDYINSPYLSPSVTSNSASPAPLGQPLTINTDLNYNPGVGGDISEFLFGNTINTATSSSATPASPLTTSNLDDMELFPSVVKQSSPQTQTYTQPHQQYVFSEEDEEEEDEEFYNDENENTIVHNNKSIKKMTPSGRKAKIHKCPYCHHTSNRANNMREHVQIHNPNRPKPHACKLCSRAFARKHDMNRHYISCKKQHTKQYKHNSSNNHIPQQQIT</sequence>
<reference evidence="4" key="1">
    <citation type="submission" date="2020-12" db="EMBL/GenBank/DDBJ databases">
        <title>Metabolic potential, ecology and presence of endohyphal bacteria is reflected in genomic diversity of Mucoromycotina.</title>
        <authorList>
            <person name="Muszewska A."/>
            <person name="Okrasinska A."/>
            <person name="Steczkiewicz K."/>
            <person name="Drgas O."/>
            <person name="Orlowska M."/>
            <person name="Perlinska-Lenart U."/>
            <person name="Aleksandrzak-Piekarczyk T."/>
            <person name="Szatraj K."/>
            <person name="Zielenkiewicz U."/>
            <person name="Pilsyk S."/>
            <person name="Malc E."/>
            <person name="Mieczkowski P."/>
            <person name="Kruszewska J.S."/>
            <person name="Biernat P."/>
            <person name="Pawlowska J."/>
        </authorList>
    </citation>
    <scope>NUCLEOTIDE SEQUENCE</scope>
    <source>
        <strain evidence="4">CBS 226.32</strain>
    </source>
</reference>
<dbReference type="InterPro" id="IPR036236">
    <property type="entry name" value="Znf_C2H2_sf"/>
</dbReference>
<dbReference type="GO" id="GO:0008270">
    <property type="term" value="F:zinc ion binding"/>
    <property type="evidence" value="ECO:0007669"/>
    <property type="project" value="UniProtKB-KW"/>
</dbReference>